<protein>
    <recommendedName>
        <fullName evidence="2">SnoaL-like domain-containing protein</fullName>
    </recommendedName>
</protein>
<dbReference type="SUPFAM" id="SSF54427">
    <property type="entry name" value="NTF2-like"/>
    <property type="match status" value="1"/>
</dbReference>
<name>A0A7S2SK14_9STRA</name>
<evidence type="ECO:0008006" key="2">
    <source>
        <dbReference type="Google" id="ProtNLM"/>
    </source>
</evidence>
<evidence type="ECO:0000313" key="1">
    <source>
        <dbReference type="EMBL" id="CAD9702244.1"/>
    </source>
</evidence>
<dbReference type="EMBL" id="HBHK01023552">
    <property type="protein sequence ID" value="CAD9702244.1"/>
    <property type="molecule type" value="Transcribed_RNA"/>
</dbReference>
<sequence>MDLDMSKLSEKEQMNLQLIGMMTATTGKYTAKEITASQLAEELVKFVTDDVVFKTNYTPSWEPLRPLFSECRGIKDIIARYDYEEKHEKIKTGVPEDFAIAGDVMYFSQNEIASFFDKEDVQWNMMTKVKFKDGKVCRFDMYLDYQVIEDAYNKYI</sequence>
<dbReference type="Gene3D" id="3.10.450.50">
    <property type="match status" value="1"/>
</dbReference>
<gene>
    <name evidence="1" type="ORF">QSP1433_LOCUS14859</name>
</gene>
<proteinExistence type="predicted"/>
<reference evidence="1" key="1">
    <citation type="submission" date="2021-01" db="EMBL/GenBank/DDBJ databases">
        <authorList>
            <person name="Corre E."/>
            <person name="Pelletier E."/>
            <person name="Niang G."/>
            <person name="Scheremetjew M."/>
            <person name="Finn R."/>
            <person name="Kale V."/>
            <person name="Holt S."/>
            <person name="Cochrane G."/>
            <person name="Meng A."/>
            <person name="Brown T."/>
            <person name="Cohen L."/>
        </authorList>
    </citation>
    <scope>NUCLEOTIDE SEQUENCE</scope>
    <source>
        <strain evidence="1">NY070348D</strain>
    </source>
</reference>
<dbReference type="AlphaFoldDB" id="A0A7S2SK14"/>
<accession>A0A7S2SK14</accession>
<dbReference type="InterPro" id="IPR032710">
    <property type="entry name" value="NTF2-like_dom_sf"/>
</dbReference>
<organism evidence="1">
    <name type="scientific">Mucochytrium quahogii</name>
    <dbReference type="NCBI Taxonomy" id="96639"/>
    <lineage>
        <taxon>Eukaryota</taxon>
        <taxon>Sar</taxon>
        <taxon>Stramenopiles</taxon>
        <taxon>Bigyra</taxon>
        <taxon>Labyrinthulomycetes</taxon>
        <taxon>Thraustochytrida</taxon>
        <taxon>Thraustochytriidae</taxon>
        <taxon>Mucochytrium</taxon>
    </lineage>
</organism>